<dbReference type="InterPro" id="IPR000866">
    <property type="entry name" value="AhpC/TSA"/>
</dbReference>
<evidence type="ECO:0000256" key="4">
    <source>
        <dbReference type="ARBA" id="ARBA00022862"/>
    </source>
</evidence>
<dbReference type="CDD" id="cd02970">
    <property type="entry name" value="PRX_like2"/>
    <property type="match status" value="1"/>
</dbReference>
<evidence type="ECO:0000256" key="2">
    <source>
        <dbReference type="ARBA" id="ARBA00013017"/>
    </source>
</evidence>
<dbReference type="RefSeq" id="WP_168881974.1">
    <property type="nucleotide sequence ID" value="NZ_JABAIL010000002.1"/>
</dbReference>
<accession>A0A7X8XVI1</accession>
<evidence type="ECO:0000259" key="13">
    <source>
        <dbReference type="PROSITE" id="PS51352"/>
    </source>
</evidence>
<proteinExistence type="inferred from homology"/>
<comment type="caution">
    <text evidence="14">The sequence shown here is derived from an EMBL/GenBank/DDBJ whole genome shotgun (WGS) entry which is preliminary data.</text>
</comment>
<evidence type="ECO:0000313" key="15">
    <source>
        <dbReference type="Proteomes" id="UP000585050"/>
    </source>
</evidence>
<dbReference type="GO" id="GO:0045454">
    <property type="term" value="P:cell redox homeostasis"/>
    <property type="evidence" value="ECO:0007669"/>
    <property type="project" value="TreeGrafter"/>
</dbReference>
<keyword evidence="12" id="KW-0732">Signal</keyword>
<evidence type="ECO:0000256" key="5">
    <source>
        <dbReference type="ARBA" id="ARBA00023002"/>
    </source>
</evidence>
<dbReference type="GO" id="GO:0005737">
    <property type="term" value="C:cytoplasm"/>
    <property type="evidence" value="ECO:0007669"/>
    <property type="project" value="TreeGrafter"/>
</dbReference>
<dbReference type="PROSITE" id="PS51352">
    <property type="entry name" value="THIOREDOXIN_2"/>
    <property type="match status" value="1"/>
</dbReference>
<evidence type="ECO:0000313" key="14">
    <source>
        <dbReference type="EMBL" id="NLR91279.1"/>
    </source>
</evidence>
<keyword evidence="15" id="KW-1185">Reference proteome</keyword>
<evidence type="ECO:0000256" key="3">
    <source>
        <dbReference type="ARBA" id="ARBA00022559"/>
    </source>
</evidence>
<dbReference type="InterPro" id="IPR013766">
    <property type="entry name" value="Thioredoxin_domain"/>
</dbReference>
<dbReference type="Pfam" id="PF00578">
    <property type="entry name" value="AhpC-TSA"/>
    <property type="match status" value="1"/>
</dbReference>
<dbReference type="EC" id="1.11.1.24" evidence="2"/>
<evidence type="ECO:0000256" key="12">
    <source>
        <dbReference type="SAM" id="SignalP"/>
    </source>
</evidence>
<dbReference type="SUPFAM" id="SSF52833">
    <property type="entry name" value="Thioredoxin-like"/>
    <property type="match status" value="1"/>
</dbReference>
<dbReference type="Gene3D" id="3.40.30.10">
    <property type="entry name" value="Glutaredoxin"/>
    <property type="match status" value="1"/>
</dbReference>
<keyword evidence="7" id="KW-0676">Redox-active center</keyword>
<evidence type="ECO:0000256" key="7">
    <source>
        <dbReference type="ARBA" id="ARBA00023284"/>
    </source>
</evidence>
<name>A0A7X8XVI1_9BACT</name>
<keyword evidence="4" id="KW-0049">Antioxidant</keyword>
<evidence type="ECO:0000256" key="9">
    <source>
        <dbReference type="ARBA" id="ARBA00038489"/>
    </source>
</evidence>
<evidence type="ECO:0000256" key="6">
    <source>
        <dbReference type="ARBA" id="ARBA00023157"/>
    </source>
</evidence>
<keyword evidence="5" id="KW-0560">Oxidoreductase</keyword>
<dbReference type="InterPro" id="IPR050924">
    <property type="entry name" value="Peroxiredoxin_BCP/PrxQ"/>
</dbReference>
<dbReference type="AlphaFoldDB" id="A0A7X8XVI1"/>
<organism evidence="14 15">
    <name type="scientific">Flammeovirga agarivorans</name>
    <dbReference type="NCBI Taxonomy" id="2726742"/>
    <lineage>
        <taxon>Bacteria</taxon>
        <taxon>Pseudomonadati</taxon>
        <taxon>Bacteroidota</taxon>
        <taxon>Cytophagia</taxon>
        <taxon>Cytophagales</taxon>
        <taxon>Flammeovirgaceae</taxon>
        <taxon>Flammeovirga</taxon>
    </lineage>
</organism>
<gene>
    <name evidence="14" type="ORF">HGP29_08680</name>
</gene>
<evidence type="ECO:0000256" key="11">
    <source>
        <dbReference type="ARBA" id="ARBA00049091"/>
    </source>
</evidence>
<evidence type="ECO:0000256" key="1">
    <source>
        <dbReference type="ARBA" id="ARBA00003330"/>
    </source>
</evidence>
<dbReference type="PANTHER" id="PTHR42801">
    <property type="entry name" value="THIOREDOXIN-DEPENDENT PEROXIDE REDUCTASE"/>
    <property type="match status" value="1"/>
</dbReference>
<keyword evidence="3" id="KW-0575">Peroxidase</keyword>
<feature type="chain" id="PRO_5031114385" description="thioredoxin-dependent peroxiredoxin" evidence="12">
    <location>
        <begin position="21"/>
        <end position="212"/>
    </location>
</feature>
<comment type="catalytic activity">
    <reaction evidence="11">
        <text>a hydroperoxide + [thioredoxin]-dithiol = an alcohol + [thioredoxin]-disulfide + H2O</text>
        <dbReference type="Rhea" id="RHEA:62620"/>
        <dbReference type="Rhea" id="RHEA-COMP:10698"/>
        <dbReference type="Rhea" id="RHEA-COMP:10700"/>
        <dbReference type="ChEBI" id="CHEBI:15377"/>
        <dbReference type="ChEBI" id="CHEBI:29950"/>
        <dbReference type="ChEBI" id="CHEBI:30879"/>
        <dbReference type="ChEBI" id="CHEBI:35924"/>
        <dbReference type="ChEBI" id="CHEBI:50058"/>
        <dbReference type="EC" id="1.11.1.24"/>
    </reaction>
</comment>
<protein>
    <recommendedName>
        <fullName evidence="2">thioredoxin-dependent peroxiredoxin</fullName>
        <ecNumber evidence="2">1.11.1.24</ecNumber>
    </recommendedName>
    <alternativeName>
        <fullName evidence="8">Thioredoxin peroxidase</fullName>
    </alternativeName>
    <alternativeName>
        <fullName evidence="10">Thioredoxin-dependent peroxiredoxin Bcp</fullName>
    </alternativeName>
</protein>
<feature type="domain" description="Thioredoxin" evidence="13">
    <location>
        <begin position="40"/>
        <end position="212"/>
    </location>
</feature>
<keyword evidence="6" id="KW-1015">Disulfide bond</keyword>
<comment type="function">
    <text evidence="1">Thiol-specific peroxidase that catalyzes the reduction of hydrogen peroxide and organic hydroperoxides to water and alcohols, respectively. Plays a role in cell protection against oxidative stress by detoxifying peroxides and as sensor of hydrogen peroxide-mediated signaling events.</text>
</comment>
<evidence type="ECO:0000256" key="10">
    <source>
        <dbReference type="ARBA" id="ARBA00042639"/>
    </source>
</evidence>
<evidence type="ECO:0000256" key="8">
    <source>
        <dbReference type="ARBA" id="ARBA00032824"/>
    </source>
</evidence>
<sequence length="212" mass="23905">MKVLLKFILLSLLFTYSTYAQEKDIYAKYGIEVETLQPGLEVGDIAPDFTGVDQDGNTFTLSEAIKEGPVVVNFFRGSWCPSCYKHLKSIRDSLDYIYATGAKIIMVSPEEKESLDAFAKKKNFTFPMISDVDMSIMNNYKVTFEVTEKYQKKIKTFLFTDIAANNAIHQASLPVPATYIIGKDQKIIAKQYNPQYSVRMSPTAIVQALTSE</sequence>
<dbReference type="GO" id="GO:0034599">
    <property type="term" value="P:cellular response to oxidative stress"/>
    <property type="evidence" value="ECO:0007669"/>
    <property type="project" value="TreeGrafter"/>
</dbReference>
<dbReference type="GO" id="GO:0008379">
    <property type="term" value="F:thioredoxin peroxidase activity"/>
    <property type="evidence" value="ECO:0007669"/>
    <property type="project" value="TreeGrafter"/>
</dbReference>
<feature type="signal peptide" evidence="12">
    <location>
        <begin position="1"/>
        <end position="20"/>
    </location>
</feature>
<reference evidence="14 15" key="1">
    <citation type="submission" date="2020-04" db="EMBL/GenBank/DDBJ databases">
        <title>Flammeovirga sp. SR4, a novel species isolated from seawater.</title>
        <authorList>
            <person name="Wang X."/>
        </authorList>
    </citation>
    <scope>NUCLEOTIDE SEQUENCE [LARGE SCALE GENOMIC DNA]</scope>
    <source>
        <strain evidence="14 15">SR4</strain>
    </source>
</reference>
<comment type="similarity">
    <text evidence="9">Belongs to the peroxiredoxin family. BCP/PrxQ subfamily.</text>
</comment>
<dbReference type="PANTHER" id="PTHR42801:SF7">
    <property type="entry name" value="SLL1159 PROTEIN"/>
    <property type="match status" value="1"/>
</dbReference>
<dbReference type="InterPro" id="IPR036249">
    <property type="entry name" value="Thioredoxin-like_sf"/>
</dbReference>
<dbReference type="Proteomes" id="UP000585050">
    <property type="component" value="Unassembled WGS sequence"/>
</dbReference>
<dbReference type="EMBL" id="JABAIL010000002">
    <property type="protein sequence ID" value="NLR91279.1"/>
    <property type="molecule type" value="Genomic_DNA"/>
</dbReference>